<comment type="caution">
    <text evidence="2">The sequence shown here is derived from an EMBL/GenBank/DDBJ whole genome shotgun (WGS) entry which is preliminary data.</text>
</comment>
<proteinExistence type="predicted"/>
<accession>A0A834XJD8</accession>
<protein>
    <submittedName>
        <fullName evidence="2">Uncharacterized protein</fullName>
    </submittedName>
</protein>
<reference evidence="2" key="1">
    <citation type="submission" date="2020-09" db="EMBL/GenBank/DDBJ databases">
        <title>Genome-Enabled Discovery of Anthraquinone Biosynthesis in Senna tora.</title>
        <authorList>
            <person name="Kang S.-H."/>
            <person name="Pandey R.P."/>
            <person name="Lee C.-M."/>
            <person name="Sim J.-S."/>
            <person name="Jeong J.-T."/>
            <person name="Choi B.-S."/>
            <person name="Jung M."/>
            <person name="Ginzburg D."/>
            <person name="Zhao K."/>
            <person name="Won S.Y."/>
            <person name="Oh T.-J."/>
            <person name="Yu Y."/>
            <person name="Kim N.-H."/>
            <person name="Lee O.R."/>
            <person name="Lee T.-H."/>
            <person name="Bashyal P."/>
            <person name="Kim T.-S."/>
            <person name="Lee W.-H."/>
            <person name="Kawkins C."/>
            <person name="Kim C.-K."/>
            <person name="Kim J.S."/>
            <person name="Ahn B.O."/>
            <person name="Rhee S.Y."/>
            <person name="Sohng J.K."/>
        </authorList>
    </citation>
    <scope>NUCLEOTIDE SEQUENCE</scope>
    <source>
        <tissue evidence="2">Leaf</tissue>
    </source>
</reference>
<keyword evidence="3" id="KW-1185">Reference proteome</keyword>
<dbReference type="Proteomes" id="UP000634136">
    <property type="component" value="Unassembled WGS sequence"/>
</dbReference>
<gene>
    <name evidence="2" type="ORF">G2W53_001831</name>
</gene>
<dbReference type="AlphaFoldDB" id="A0A834XJD8"/>
<evidence type="ECO:0000313" key="2">
    <source>
        <dbReference type="EMBL" id="KAF7844926.1"/>
    </source>
</evidence>
<name>A0A834XJD8_9FABA</name>
<feature type="region of interest" description="Disordered" evidence="1">
    <location>
        <begin position="1"/>
        <end position="27"/>
    </location>
</feature>
<evidence type="ECO:0000256" key="1">
    <source>
        <dbReference type="SAM" id="MobiDB-lite"/>
    </source>
</evidence>
<dbReference type="EMBL" id="JAAIUW010000001">
    <property type="protein sequence ID" value="KAF7844926.1"/>
    <property type="molecule type" value="Genomic_DNA"/>
</dbReference>
<evidence type="ECO:0000313" key="3">
    <source>
        <dbReference type="Proteomes" id="UP000634136"/>
    </source>
</evidence>
<organism evidence="2 3">
    <name type="scientific">Senna tora</name>
    <dbReference type="NCBI Taxonomy" id="362788"/>
    <lineage>
        <taxon>Eukaryota</taxon>
        <taxon>Viridiplantae</taxon>
        <taxon>Streptophyta</taxon>
        <taxon>Embryophyta</taxon>
        <taxon>Tracheophyta</taxon>
        <taxon>Spermatophyta</taxon>
        <taxon>Magnoliopsida</taxon>
        <taxon>eudicotyledons</taxon>
        <taxon>Gunneridae</taxon>
        <taxon>Pentapetalae</taxon>
        <taxon>rosids</taxon>
        <taxon>fabids</taxon>
        <taxon>Fabales</taxon>
        <taxon>Fabaceae</taxon>
        <taxon>Caesalpinioideae</taxon>
        <taxon>Cassia clade</taxon>
        <taxon>Senna</taxon>
    </lineage>
</organism>
<sequence>MTGENHRKPRNPRTIGWFKSCGKIDKP</sequence>